<proteinExistence type="predicted"/>
<dbReference type="PANTHER" id="PTHR35535">
    <property type="entry name" value="HEAT SHOCK PROTEIN HSLJ"/>
    <property type="match status" value="1"/>
</dbReference>
<reference evidence="3 4" key="1">
    <citation type="journal article" date="2013" name="Genome Announc.">
        <title>Complete Genome Sequence of the Porcine Strain Brachyspira pilosicoli P43/6/78(T.).</title>
        <authorList>
            <person name="Lin C."/>
            <person name="den Bakker H.C."/>
            <person name="Suzuki H."/>
            <person name="Lefebure T."/>
            <person name="Ponnala L."/>
            <person name="Sun Q."/>
            <person name="Stanhope M.J."/>
            <person name="Wiedmann M."/>
            <person name="Duhamel G.E."/>
        </authorList>
    </citation>
    <scope>NUCLEOTIDE SEQUENCE [LARGE SCALE GENOMIC DNA]</scope>
    <source>
        <strain evidence="3 4">P43/6/78</strain>
    </source>
</reference>
<organism evidence="3 4">
    <name type="scientific">Brachyspira pilosicoli P43/6/78</name>
    <dbReference type="NCBI Taxonomy" id="1042417"/>
    <lineage>
        <taxon>Bacteria</taxon>
        <taxon>Pseudomonadati</taxon>
        <taxon>Spirochaetota</taxon>
        <taxon>Spirochaetia</taxon>
        <taxon>Brachyspirales</taxon>
        <taxon>Brachyspiraceae</taxon>
        <taxon>Brachyspira</taxon>
    </lineage>
</organism>
<protein>
    <submittedName>
        <fullName evidence="3">Heat shock protein HslJ</fullName>
    </submittedName>
</protein>
<dbReference type="InterPro" id="IPR005184">
    <property type="entry name" value="DUF306_Meta_HslJ"/>
</dbReference>
<dbReference type="KEGG" id="bpip:BPP43_03015"/>
<dbReference type="Pfam" id="PF03724">
    <property type="entry name" value="META"/>
    <property type="match status" value="1"/>
</dbReference>
<keyword evidence="3" id="KW-0346">Stress response</keyword>
<dbReference type="InterPro" id="IPR053147">
    <property type="entry name" value="Hsp_HslJ-like"/>
</dbReference>
<dbReference type="GeneID" id="56438608"/>
<accession>A0A3B6VIZ6</accession>
<dbReference type="EMBL" id="CP002873">
    <property type="protein sequence ID" value="AGA65913.1"/>
    <property type="molecule type" value="Genomic_DNA"/>
</dbReference>
<dbReference type="AlphaFoldDB" id="A0A3B6VIZ6"/>
<feature type="domain" description="DUF306" evidence="2">
    <location>
        <begin position="50"/>
        <end position="125"/>
    </location>
</feature>
<gene>
    <name evidence="3" type="ORF">BPP43_03015</name>
</gene>
<name>A0A3B6VIZ6_BRAPL</name>
<feature type="signal peptide" evidence="1">
    <location>
        <begin position="1"/>
        <end position="19"/>
    </location>
</feature>
<dbReference type="PROSITE" id="PS51257">
    <property type="entry name" value="PROKAR_LIPOPROTEIN"/>
    <property type="match status" value="1"/>
</dbReference>
<dbReference type="Gene3D" id="2.40.128.270">
    <property type="match status" value="1"/>
</dbReference>
<keyword evidence="1" id="KW-0732">Signal</keyword>
<dbReference type="InterPro" id="IPR038670">
    <property type="entry name" value="HslJ-like_sf"/>
</dbReference>
<dbReference type="PANTHER" id="PTHR35535:SF1">
    <property type="entry name" value="HEAT SHOCK PROTEIN HSLJ"/>
    <property type="match status" value="1"/>
</dbReference>
<evidence type="ECO:0000256" key="1">
    <source>
        <dbReference type="SAM" id="SignalP"/>
    </source>
</evidence>
<evidence type="ECO:0000259" key="2">
    <source>
        <dbReference type="Pfam" id="PF03724"/>
    </source>
</evidence>
<keyword evidence="4" id="KW-1185">Reference proteome</keyword>
<feature type="chain" id="PRO_5017353768" evidence="1">
    <location>
        <begin position="20"/>
        <end position="136"/>
    </location>
</feature>
<sequence>MKRLSILFFMLFLICSCSTMDKISENNITDKKNVLDGRKFKLVSIYPDMNITIEFNDNKISGFSAVNRYSSLYEIDGDIFNVYNLITTLMSGPKDKMKAEYEYLNLLKDVTSYKIEGKKLTLYTVLSSNYLIFEEI</sequence>
<dbReference type="Proteomes" id="UP000010793">
    <property type="component" value="Chromosome"/>
</dbReference>
<dbReference type="RefSeq" id="WP_015274101.1">
    <property type="nucleotide sequence ID" value="NC_019908.1"/>
</dbReference>
<evidence type="ECO:0000313" key="3">
    <source>
        <dbReference type="EMBL" id="AGA65913.1"/>
    </source>
</evidence>
<evidence type="ECO:0000313" key="4">
    <source>
        <dbReference type="Proteomes" id="UP000010793"/>
    </source>
</evidence>